<gene>
    <name evidence="1" type="ORF">PENTCL1PPCAC_5567</name>
</gene>
<feature type="non-terminal residue" evidence="1">
    <location>
        <position position="90"/>
    </location>
</feature>
<proteinExistence type="predicted"/>
<evidence type="ECO:0000313" key="1">
    <source>
        <dbReference type="EMBL" id="GMS83392.1"/>
    </source>
</evidence>
<accession>A0AAV5SL09</accession>
<protein>
    <submittedName>
        <fullName evidence="1">Uncharacterized protein</fullName>
    </submittedName>
</protein>
<reference evidence="1" key="1">
    <citation type="submission" date="2023-10" db="EMBL/GenBank/DDBJ databases">
        <title>Genome assembly of Pristionchus species.</title>
        <authorList>
            <person name="Yoshida K."/>
            <person name="Sommer R.J."/>
        </authorList>
    </citation>
    <scope>NUCLEOTIDE SEQUENCE</scope>
    <source>
        <strain evidence="1">RS0144</strain>
    </source>
</reference>
<name>A0AAV5SL09_9BILA</name>
<dbReference type="Proteomes" id="UP001432027">
    <property type="component" value="Unassembled WGS sequence"/>
</dbReference>
<sequence length="90" mass="10003">LNLLQGAPVNITDEHFLNLPPIPEIFILKRSYNERGSIGISGESLVSMVAKHRQITVCGHRATNEINIQPSTFARVTKVLAECGHNLEFH</sequence>
<keyword evidence="2" id="KW-1185">Reference proteome</keyword>
<comment type="caution">
    <text evidence="1">The sequence shown here is derived from an EMBL/GenBank/DDBJ whole genome shotgun (WGS) entry which is preliminary data.</text>
</comment>
<organism evidence="1 2">
    <name type="scientific">Pristionchus entomophagus</name>
    <dbReference type="NCBI Taxonomy" id="358040"/>
    <lineage>
        <taxon>Eukaryota</taxon>
        <taxon>Metazoa</taxon>
        <taxon>Ecdysozoa</taxon>
        <taxon>Nematoda</taxon>
        <taxon>Chromadorea</taxon>
        <taxon>Rhabditida</taxon>
        <taxon>Rhabditina</taxon>
        <taxon>Diplogasteromorpha</taxon>
        <taxon>Diplogasteroidea</taxon>
        <taxon>Neodiplogasteridae</taxon>
        <taxon>Pristionchus</taxon>
    </lineage>
</organism>
<dbReference type="AlphaFoldDB" id="A0AAV5SL09"/>
<feature type="non-terminal residue" evidence="1">
    <location>
        <position position="1"/>
    </location>
</feature>
<evidence type="ECO:0000313" key="2">
    <source>
        <dbReference type="Proteomes" id="UP001432027"/>
    </source>
</evidence>
<dbReference type="EMBL" id="BTSX01000002">
    <property type="protein sequence ID" value="GMS83392.1"/>
    <property type="molecule type" value="Genomic_DNA"/>
</dbReference>